<reference evidence="2 3" key="1">
    <citation type="submission" date="2021-01" db="EMBL/GenBank/DDBJ databases">
        <title>Whole genome shotgun sequence of Actinoplanes deccanensis NBRC 13994.</title>
        <authorList>
            <person name="Komaki H."/>
            <person name="Tamura T."/>
        </authorList>
    </citation>
    <scope>NUCLEOTIDE SEQUENCE [LARGE SCALE GENOMIC DNA]</scope>
    <source>
        <strain evidence="2 3">NBRC 13994</strain>
    </source>
</reference>
<keyword evidence="1" id="KW-0472">Membrane</keyword>
<keyword evidence="1" id="KW-1133">Transmembrane helix</keyword>
<organism evidence="2 3">
    <name type="scientific">Paractinoplanes deccanensis</name>
    <dbReference type="NCBI Taxonomy" id="113561"/>
    <lineage>
        <taxon>Bacteria</taxon>
        <taxon>Bacillati</taxon>
        <taxon>Actinomycetota</taxon>
        <taxon>Actinomycetes</taxon>
        <taxon>Micromonosporales</taxon>
        <taxon>Micromonosporaceae</taxon>
        <taxon>Paractinoplanes</taxon>
    </lineage>
</organism>
<dbReference type="EMBL" id="BOMI01000146">
    <property type="protein sequence ID" value="GID78439.1"/>
    <property type="molecule type" value="Genomic_DNA"/>
</dbReference>
<dbReference type="RefSeq" id="WP_203773353.1">
    <property type="nucleotide sequence ID" value="NZ_BAAABO010000038.1"/>
</dbReference>
<keyword evidence="3" id="KW-1185">Reference proteome</keyword>
<gene>
    <name evidence="2" type="ORF">Ade02nite_70800</name>
</gene>
<feature type="transmembrane region" description="Helical" evidence="1">
    <location>
        <begin position="23"/>
        <end position="45"/>
    </location>
</feature>
<sequence>MTTIAPDGQEAVYLAGPGHNGPALVAAGWLGYVLVHAFGAVMALVREAAPGGAQRMSATPYANGGLLTGRLPRGAADLKTWCVEQLRRHEAHIIEYLEDMPEIRGWTFERRRP</sequence>
<dbReference type="Proteomes" id="UP000609879">
    <property type="component" value="Unassembled WGS sequence"/>
</dbReference>
<protein>
    <recommendedName>
        <fullName evidence="4">Transposase</fullName>
    </recommendedName>
</protein>
<evidence type="ECO:0000256" key="1">
    <source>
        <dbReference type="SAM" id="Phobius"/>
    </source>
</evidence>
<evidence type="ECO:0000313" key="3">
    <source>
        <dbReference type="Proteomes" id="UP000609879"/>
    </source>
</evidence>
<proteinExistence type="predicted"/>
<keyword evidence="1" id="KW-0812">Transmembrane</keyword>
<name>A0ABQ3YEM1_9ACTN</name>
<evidence type="ECO:0000313" key="2">
    <source>
        <dbReference type="EMBL" id="GID78439.1"/>
    </source>
</evidence>
<comment type="caution">
    <text evidence="2">The sequence shown here is derived from an EMBL/GenBank/DDBJ whole genome shotgun (WGS) entry which is preliminary data.</text>
</comment>
<accession>A0ABQ3YEM1</accession>
<evidence type="ECO:0008006" key="4">
    <source>
        <dbReference type="Google" id="ProtNLM"/>
    </source>
</evidence>